<protein>
    <submittedName>
        <fullName evidence="1">DUF1684 domain-containing protein</fullName>
    </submittedName>
</protein>
<dbReference type="PANTHER" id="PTHR41913:SF1">
    <property type="entry name" value="DUF1684 DOMAIN-CONTAINING PROTEIN"/>
    <property type="match status" value="1"/>
</dbReference>
<name>A0ABV5SQ00_9MICO</name>
<evidence type="ECO:0000313" key="2">
    <source>
        <dbReference type="Proteomes" id="UP001589667"/>
    </source>
</evidence>
<gene>
    <name evidence="1" type="ORF">ACFFQV_04600</name>
</gene>
<dbReference type="PANTHER" id="PTHR41913">
    <property type="entry name" value="DUF1684 DOMAIN-CONTAINING PROTEIN"/>
    <property type="match status" value="1"/>
</dbReference>
<dbReference type="EMBL" id="JBHMBL010000001">
    <property type="protein sequence ID" value="MFB9641566.1"/>
    <property type="molecule type" value="Genomic_DNA"/>
</dbReference>
<evidence type="ECO:0000313" key="1">
    <source>
        <dbReference type="EMBL" id="MFB9641566.1"/>
    </source>
</evidence>
<organism evidence="1 2">
    <name type="scientific">Agromyces lapidis</name>
    <dbReference type="NCBI Taxonomy" id="279574"/>
    <lineage>
        <taxon>Bacteria</taxon>
        <taxon>Bacillati</taxon>
        <taxon>Actinomycetota</taxon>
        <taxon>Actinomycetes</taxon>
        <taxon>Micrococcales</taxon>
        <taxon>Microbacteriaceae</taxon>
        <taxon>Agromyces</taxon>
    </lineage>
</organism>
<accession>A0ABV5SQ00</accession>
<dbReference type="Proteomes" id="UP001589667">
    <property type="component" value="Unassembled WGS sequence"/>
</dbReference>
<dbReference type="InterPro" id="IPR012467">
    <property type="entry name" value="DUF1684"/>
</dbReference>
<reference evidence="1 2" key="1">
    <citation type="submission" date="2024-09" db="EMBL/GenBank/DDBJ databases">
        <authorList>
            <person name="Sun Q."/>
            <person name="Mori K."/>
        </authorList>
    </citation>
    <scope>NUCLEOTIDE SEQUENCE [LARGE SCALE GENOMIC DNA]</scope>
    <source>
        <strain evidence="1 2">JCM 14321</strain>
    </source>
</reference>
<keyword evidence="2" id="KW-1185">Reference proteome</keyword>
<proteinExistence type="predicted"/>
<dbReference type="RefSeq" id="WP_157423153.1">
    <property type="nucleotide sequence ID" value="NZ_BAAANI010000006.1"/>
</dbReference>
<dbReference type="Pfam" id="PF07920">
    <property type="entry name" value="DUF1684"/>
    <property type="match status" value="1"/>
</dbReference>
<comment type="caution">
    <text evidence="1">The sequence shown here is derived from an EMBL/GenBank/DDBJ whole genome shotgun (WGS) entry which is preliminary data.</text>
</comment>
<sequence>MELRAAHEDWMDERETRVWGEWGLATLAATHWLTADATELEGLPGRWRASDGEVRGEVHGEDVRLAPGQQLEAAGVLLRGFERDGSLALRVLDPAAPAARGISSIERFEFSEAARLHGRVRGEAATAETRSVDDHAATLSFDAIVELEWEGEPFSLTVQEDDGWYFAAFADATAGRESHAFRFIRFPVPVDGEAVVDFNRAYLPPCAFSDHYVCVMPVPGNRWSVPIRAGERLVR</sequence>